<accession>A0A0U2M5H1</accession>
<dbReference type="GO" id="GO:0006635">
    <property type="term" value="P:fatty acid beta-oxidation"/>
    <property type="evidence" value="ECO:0007669"/>
    <property type="project" value="TreeGrafter"/>
</dbReference>
<dbReference type="InterPro" id="IPR014748">
    <property type="entry name" value="Enoyl-CoA_hydra_C"/>
</dbReference>
<dbReference type="Gene3D" id="3.90.226.10">
    <property type="entry name" value="2-enoyl-CoA Hydratase, Chain A, domain 1"/>
    <property type="match status" value="1"/>
</dbReference>
<dbReference type="SUPFAM" id="SSF52096">
    <property type="entry name" value="ClpP/crotonase"/>
    <property type="match status" value="1"/>
</dbReference>
<dbReference type="InterPro" id="IPR001753">
    <property type="entry name" value="Enoyl-CoA_hydra/iso"/>
</dbReference>
<dbReference type="CDD" id="cd06558">
    <property type="entry name" value="crotonase-like"/>
    <property type="match status" value="1"/>
</dbReference>
<dbReference type="EMBL" id="CP013652">
    <property type="protein sequence ID" value="ALS23056.1"/>
    <property type="molecule type" value="Genomic_DNA"/>
</dbReference>
<dbReference type="Gene3D" id="1.10.12.10">
    <property type="entry name" value="Lyase 2-enoyl-coa Hydratase, Chain A, domain 2"/>
    <property type="match status" value="1"/>
</dbReference>
<sequence>MSTNHVYLEKKGEVATIYFNQPEKRNALTHEMWKTIPSLLEDAEQDRGIKVLVLRGADEMAFAAGADISEFKTLRSTPEGAKIYNDACHKAERRLAHFKKPTIAMIQGPCIGGGCELALACDFRFSDTTGRFGITPAKLGLVYSLNATKQLVDLVGPANAKYILLSGKIIDVQRAFRIGLIDEVYSPEEIVSKTYEFAELLCQNAQFTVRSMKYIISEIMRGVAEDTEETKRLRQDSFSTEDYREGVRAFLEKRKPDFKYS</sequence>
<name>A0A0U2M5H1_9BACL</name>
<evidence type="ECO:0000256" key="1">
    <source>
        <dbReference type="ARBA" id="ARBA00005254"/>
    </source>
</evidence>
<comment type="similarity">
    <text evidence="1 3">Belongs to the enoyl-CoA hydratase/isomerase family.</text>
</comment>
<dbReference type="STRING" id="162209.IJ22_26830"/>
<evidence type="ECO:0000256" key="2">
    <source>
        <dbReference type="ARBA" id="ARBA00023239"/>
    </source>
</evidence>
<reference evidence="5" key="1">
    <citation type="submission" date="2015-12" db="EMBL/GenBank/DDBJ databases">
        <title>Complete genome sequences of two moderately thermophilic Paenibacillus species.</title>
        <authorList>
            <person name="Butler R.III."/>
            <person name="Wang J."/>
            <person name="Stark B.C."/>
            <person name="Pombert J.-F."/>
        </authorList>
    </citation>
    <scope>NUCLEOTIDE SEQUENCE [LARGE SCALE GENOMIC DNA]</scope>
    <source>
        <strain evidence="5">32O-Y</strain>
    </source>
</reference>
<dbReference type="KEGG" id="pnp:IJ22_26830"/>
<dbReference type="OrthoDB" id="254175at2"/>
<dbReference type="PANTHER" id="PTHR11941">
    <property type="entry name" value="ENOYL-COA HYDRATASE-RELATED"/>
    <property type="match status" value="1"/>
</dbReference>
<dbReference type="Pfam" id="PF00378">
    <property type="entry name" value="ECH_1"/>
    <property type="match status" value="1"/>
</dbReference>
<keyword evidence="5" id="KW-1185">Reference proteome</keyword>
<dbReference type="RefSeq" id="WP_062409123.1">
    <property type="nucleotide sequence ID" value="NZ_CP013652.1"/>
</dbReference>
<evidence type="ECO:0000313" key="5">
    <source>
        <dbReference type="Proteomes" id="UP000061660"/>
    </source>
</evidence>
<evidence type="ECO:0000256" key="3">
    <source>
        <dbReference type="RuleBase" id="RU003707"/>
    </source>
</evidence>
<dbReference type="PROSITE" id="PS00166">
    <property type="entry name" value="ENOYL_COA_HYDRATASE"/>
    <property type="match status" value="1"/>
</dbReference>
<dbReference type="PATRIC" id="fig|162209.4.peg.2856"/>
<organism evidence="4 5">
    <name type="scientific">Paenibacillus naphthalenovorans</name>
    <dbReference type="NCBI Taxonomy" id="162209"/>
    <lineage>
        <taxon>Bacteria</taxon>
        <taxon>Bacillati</taxon>
        <taxon>Bacillota</taxon>
        <taxon>Bacilli</taxon>
        <taxon>Bacillales</taxon>
        <taxon>Paenibacillaceae</taxon>
        <taxon>Paenibacillus</taxon>
    </lineage>
</organism>
<reference evidence="4 5" key="2">
    <citation type="journal article" date="2016" name="Genome Announc.">
        <title>Complete Genome Sequences of Two Interactive Moderate Thermophiles, Paenibacillus napthalenovorans 32O-Y and Paenibacillus sp. 32O-W.</title>
        <authorList>
            <person name="Butler R.R.III."/>
            <person name="Wang J."/>
            <person name="Stark B.C."/>
            <person name="Pombert J.F."/>
        </authorList>
    </citation>
    <scope>NUCLEOTIDE SEQUENCE [LARGE SCALE GENOMIC DNA]</scope>
    <source>
        <strain evidence="4 5">32O-Y</strain>
    </source>
</reference>
<gene>
    <name evidence="4" type="ORF">IJ22_26830</name>
</gene>
<dbReference type="PANTHER" id="PTHR11941:SF54">
    <property type="entry name" value="ENOYL-COA HYDRATASE, MITOCHONDRIAL"/>
    <property type="match status" value="1"/>
</dbReference>
<evidence type="ECO:0000313" key="4">
    <source>
        <dbReference type="EMBL" id="ALS23056.1"/>
    </source>
</evidence>
<proteinExistence type="inferred from homology"/>
<dbReference type="InterPro" id="IPR018376">
    <property type="entry name" value="Enoyl-CoA_hyd/isom_CS"/>
</dbReference>
<protein>
    <submittedName>
        <fullName evidence="4">Putative enoyl-CoA hydratase echA8</fullName>
    </submittedName>
</protein>
<dbReference type="InterPro" id="IPR029045">
    <property type="entry name" value="ClpP/crotonase-like_dom_sf"/>
</dbReference>
<dbReference type="GO" id="GO:0016829">
    <property type="term" value="F:lyase activity"/>
    <property type="evidence" value="ECO:0007669"/>
    <property type="project" value="UniProtKB-KW"/>
</dbReference>
<dbReference type="Proteomes" id="UP000061660">
    <property type="component" value="Chromosome"/>
</dbReference>
<dbReference type="AlphaFoldDB" id="A0A0U2M5H1"/>
<keyword evidence="2" id="KW-0456">Lyase</keyword>